<evidence type="ECO:0000259" key="2">
    <source>
        <dbReference type="Pfam" id="PF01498"/>
    </source>
</evidence>
<dbReference type="EMBL" id="BMAO01026195">
    <property type="protein sequence ID" value="GFR07700.1"/>
    <property type="molecule type" value="Genomic_DNA"/>
</dbReference>
<evidence type="ECO:0000313" key="3">
    <source>
        <dbReference type="EMBL" id="GFR07700.1"/>
    </source>
</evidence>
<protein>
    <recommendedName>
        <fullName evidence="2">Transposase Tc1-like domain-containing protein</fullName>
    </recommendedName>
</protein>
<dbReference type="InterPro" id="IPR009057">
    <property type="entry name" value="Homeodomain-like_sf"/>
</dbReference>
<dbReference type="GO" id="GO:0003677">
    <property type="term" value="F:DNA binding"/>
    <property type="evidence" value="ECO:0007669"/>
    <property type="project" value="InterPro"/>
</dbReference>
<sequence length="138" mass="15792">MPPRGKELSKDLKDAIIKLNKESKSQRLIAKIIGKSPATKQKTIEKFQAEANTLNKPRTGRPPILTNRERRIIVGNVKKKIRRDSAPKLTTDGKNNFAKSCNPETIRRVLRKAGYNGRNMQRKPFSKVIRRKTIDFAK</sequence>
<dbReference type="SUPFAM" id="SSF46689">
    <property type="entry name" value="Homeodomain-like"/>
    <property type="match status" value="1"/>
</dbReference>
<dbReference type="GO" id="GO:0006313">
    <property type="term" value="P:DNA transposition"/>
    <property type="evidence" value="ECO:0007669"/>
    <property type="project" value="InterPro"/>
</dbReference>
<dbReference type="InterPro" id="IPR036388">
    <property type="entry name" value="WH-like_DNA-bd_sf"/>
</dbReference>
<keyword evidence="4" id="KW-1185">Reference proteome</keyword>
<comment type="caution">
    <text evidence="3">The sequence shown here is derived from an EMBL/GenBank/DDBJ whole genome shotgun (WGS) entry which is preliminary data.</text>
</comment>
<name>A0A8X6GS07_TRICU</name>
<evidence type="ECO:0000256" key="1">
    <source>
        <dbReference type="ARBA" id="ARBA00004123"/>
    </source>
</evidence>
<dbReference type="Gene3D" id="1.10.10.10">
    <property type="entry name" value="Winged helix-like DNA-binding domain superfamily/Winged helix DNA-binding domain"/>
    <property type="match status" value="1"/>
</dbReference>
<dbReference type="Proteomes" id="UP000887116">
    <property type="component" value="Unassembled WGS sequence"/>
</dbReference>
<gene>
    <name evidence="3" type="ORF">TNCT_135621</name>
</gene>
<organism evidence="3 4">
    <name type="scientific">Trichonephila clavata</name>
    <name type="common">Joro spider</name>
    <name type="synonym">Nephila clavata</name>
    <dbReference type="NCBI Taxonomy" id="2740835"/>
    <lineage>
        <taxon>Eukaryota</taxon>
        <taxon>Metazoa</taxon>
        <taxon>Ecdysozoa</taxon>
        <taxon>Arthropoda</taxon>
        <taxon>Chelicerata</taxon>
        <taxon>Arachnida</taxon>
        <taxon>Araneae</taxon>
        <taxon>Araneomorphae</taxon>
        <taxon>Entelegynae</taxon>
        <taxon>Araneoidea</taxon>
        <taxon>Nephilidae</taxon>
        <taxon>Trichonephila</taxon>
    </lineage>
</organism>
<dbReference type="Pfam" id="PF01498">
    <property type="entry name" value="HTH_Tnp_Tc3_2"/>
    <property type="match status" value="1"/>
</dbReference>
<accession>A0A8X6GS07</accession>
<feature type="domain" description="Transposase Tc1-like" evidence="2">
    <location>
        <begin position="71"/>
        <end position="137"/>
    </location>
</feature>
<dbReference type="AlphaFoldDB" id="A0A8X6GS07"/>
<reference evidence="3" key="1">
    <citation type="submission" date="2020-07" db="EMBL/GenBank/DDBJ databases">
        <title>Multicomponent nature underlies the extraordinary mechanical properties of spider dragline silk.</title>
        <authorList>
            <person name="Kono N."/>
            <person name="Nakamura H."/>
            <person name="Mori M."/>
            <person name="Yoshida Y."/>
            <person name="Ohtoshi R."/>
            <person name="Malay A.D."/>
            <person name="Moran D.A.P."/>
            <person name="Tomita M."/>
            <person name="Numata K."/>
            <person name="Arakawa K."/>
        </authorList>
    </citation>
    <scope>NUCLEOTIDE SEQUENCE</scope>
</reference>
<dbReference type="GO" id="GO:0015074">
    <property type="term" value="P:DNA integration"/>
    <property type="evidence" value="ECO:0007669"/>
    <property type="project" value="InterPro"/>
</dbReference>
<dbReference type="OrthoDB" id="6421377at2759"/>
<comment type="subcellular location">
    <subcellularLocation>
        <location evidence="1">Nucleus</location>
    </subcellularLocation>
</comment>
<dbReference type="InterPro" id="IPR002492">
    <property type="entry name" value="Transposase_Tc1-like"/>
</dbReference>
<evidence type="ECO:0000313" key="4">
    <source>
        <dbReference type="Proteomes" id="UP000887116"/>
    </source>
</evidence>
<proteinExistence type="predicted"/>
<dbReference type="GO" id="GO:0005634">
    <property type="term" value="C:nucleus"/>
    <property type="evidence" value="ECO:0007669"/>
    <property type="project" value="UniProtKB-SubCell"/>
</dbReference>